<evidence type="ECO:0000313" key="3">
    <source>
        <dbReference type="Proteomes" id="UP000287872"/>
    </source>
</evidence>
<comment type="caution">
    <text evidence="2">The sequence shown here is derived from an EMBL/GenBank/DDBJ whole genome shotgun (WGS) entry which is preliminary data.</text>
</comment>
<accession>A0A401UNI1</accession>
<evidence type="ECO:0000259" key="1">
    <source>
        <dbReference type="Pfam" id="PF00753"/>
    </source>
</evidence>
<dbReference type="Pfam" id="PF00753">
    <property type="entry name" value="Lactamase_B"/>
    <property type="match status" value="1"/>
</dbReference>
<dbReference type="RefSeq" id="WP_125002575.1">
    <property type="nucleotide sequence ID" value="NZ_BHYK01000014.1"/>
</dbReference>
<dbReference type="InterPro" id="IPR029035">
    <property type="entry name" value="DHS-like_NAD/FAD-binding_dom"/>
</dbReference>
<dbReference type="Gene3D" id="3.40.50.1220">
    <property type="entry name" value="TPP-binding domain"/>
    <property type="match status" value="1"/>
</dbReference>
<dbReference type="OrthoDB" id="78172at2"/>
<keyword evidence="3" id="KW-1185">Reference proteome</keyword>
<organism evidence="2 3">
    <name type="scientific">Clostridium tagluense</name>
    <dbReference type="NCBI Taxonomy" id="360422"/>
    <lineage>
        <taxon>Bacteria</taxon>
        <taxon>Bacillati</taxon>
        <taxon>Bacillota</taxon>
        <taxon>Clostridia</taxon>
        <taxon>Eubacteriales</taxon>
        <taxon>Clostridiaceae</taxon>
        <taxon>Clostridium</taxon>
    </lineage>
</organism>
<dbReference type="PANTHER" id="PTHR43546">
    <property type="entry name" value="UPF0173 METAL-DEPENDENT HYDROLASE MJ1163-RELATED"/>
    <property type="match status" value="1"/>
</dbReference>
<protein>
    <recommendedName>
        <fullName evidence="1">Metallo-beta-lactamase domain-containing protein</fullName>
    </recommendedName>
</protein>
<dbReference type="InterPro" id="IPR001279">
    <property type="entry name" value="Metallo-B-lactamas"/>
</dbReference>
<feature type="domain" description="Metallo-beta-lactamase" evidence="1">
    <location>
        <begin position="349"/>
        <end position="407"/>
    </location>
</feature>
<dbReference type="EMBL" id="BHYK01000014">
    <property type="protein sequence ID" value="GCD11089.1"/>
    <property type="molecule type" value="Genomic_DNA"/>
</dbReference>
<dbReference type="Proteomes" id="UP000287872">
    <property type="component" value="Unassembled WGS sequence"/>
</dbReference>
<evidence type="ECO:0000313" key="2">
    <source>
        <dbReference type="EMBL" id="GCD11089.1"/>
    </source>
</evidence>
<reference evidence="2 3" key="1">
    <citation type="submission" date="2018-11" db="EMBL/GenBank/DDBJ databases">
        <title>Genome sequencing and assembly of Clostridium tagluense strain A121.</title>
        <authorList>
            <person name="Murakami T."/>
            <person name="Segawa T."/>
            <person name="Shcherbakova V.A."/>
            <person name="Mori H."/>
            <person name="Yoshimura Y."/>
        </authorList>
    </citation>
    <scope>NUCLEOTIDE SEQUENCE [LARGE SCALE GENOMIC DNA]</scope>
    <source>
        <strain evidence="2 3">A121</strain>
    </source>
</reference>
<dbReference type="SUPFAM" id="SSF56281">
    <property type="entry name" value="Metallo-hydrolase/oxidoreductase"/>
    <property type="match status" value="1"/>
</dbReference>
<dbReference type="PANTHER" id="PTHR43546:SF4">
    <property type="entry name" value="UPF0282 PROTEIN MJ1629"/>
    <property type="match status" value="1"/>
</dbReference>
<dbReference type="AlphaFoldDB" id="A0A401UNI1"/>
<dbReference type="SUPFAM" id="SSF52467">
    <property type="entry name" value="DHS-like NAD/FAD-binding domain"/>
    <property type="match status" value="1"/>
</dbReference>
<proteinExistence type="predicted"/>
<dbReference type="Gene3D" id="3.60.15.10">
    <property type="entry name" value="Ribonuclease Z/Hydroxyacylglutathione hydrolase-like"/>
    <property type="match status" value="1"/>
</dbReference>
<name>A0A401UNI1_9CLOT</name>
<sequence length="753" mass="87254">MELEEFIELIKKYKLNKDKEVIMFCGAGVSKKAGIPSGPEFDEFFKAEKLNKEEFEEDNNRLMIFWRSLLSKFNYTDNHTKIIRIADRDYINKIITANYDMLFEQCIEKEFPYWIKKKMIRQRGITKYFFYDKKILLKIHGDINQDKATNINLGLSCGSKIEDCEKAWNKIFSGENNKILWVIGYRGKNTDFAFELIKSAVESNKIEKVYWMHRGKIENNVHIAEIIKNIGENNIELIKIGDINQVLHEINKVLFNEVKNDRNSENKDSIDIKSIKKSYEIANKTIGLLEKIDHKIIEDMHKAQDEFNSLLTCGKKIKENDTKLYILRRYNSYTPILPRNNQDSKGGGYFLIHNGKGIVIDPGYDFLENFFKNGYDIKNNEFFRLNHINAIVITHAHNDHYGDFDSIQNMVYQYNKRVKLNKKLCKVLKCVLEINEVSSFEEKYSLINDLTNEIKIITEDDPNHKEAQEALVLLKYYINKDEIGIKNKIKSIAEYIIEFENQEKIEIDLFVSRSAYKAIDGLIPSNANSFKSINILNPGDEKEWNGIKIKAIKVKHQDLYGKDGAIGLVFQLNLRSGRDFTIGLTSDTGYFIGLEDNFLECDVLVPHIGSIKPKELNIYEKNKLSAIENANCKNIGLNEELNKRYLIPKVNDGDVETAFYGNHLGILGLTTLLAATIAQNQKLKLVVISEYGEEMNCFRTDITKILGELFEEYKELKIITGDIGLEIDFNKVDERTFTVKEVVRTSTTIEYEY</sequence>
<dbReference type="InterPro" id="IPR036866">
    <property type="entry name" value="RibonucZ/Hydroxyglut_hydro"/>
</dbReference>
<gene>
    <name evidence="2" type="ORF">Ctaglu_27120</name>
</gene>
<dbReference type="InterPro" id="IPR050114">
    <property type="entry name" value="UPF0173_UPF0282_UlaG_hydrolase"/>
</dbReference>